<dbReference type="InterPro" id="IPR017853">
    <property type="entry name" value="GH"/>
</dbReference>
<dbReference type="InterPro" id="IPR036881">
    <property type="entry name" value="Glyco_hydro_3_C_sf"/>
</dbReference>
<dbReference type="SMART" id="SM01217">
    <property type="entry name" value="Fn3_like"/>
    <property type="match status" value="1"/>
</dbReference>
<evidence type="ECO:0000256" key="1">
    <source>
        <dbReference type="ARBA" id="ARBA00004613"/>
    </source>
</evidence>
<dbReference type="EMBL" id="JAMFTS010000001">
    <property type="protein sequence ID" value="KAJ4812024.1"/>
    <property type="molecule type" value="Genomic_DNA"/>
</dbReference>
<dbReference type="InterPro" id="IPR002772">
    <property type="entry name" value="Glyco_hydro_3_C"/>
</dbReference>
<dbReference type="Pfam" id="PF00933">
    <property type="entry name" value="Glyco_hydro_3"/>
    <property type="match status" value="1"/>
</dbReference>
<dbReference type="InterPro" id="IPR001764">
    <property type="entry name" value="Glyco_hydro_3_N"/>
</dbReference>
<dbReference type="FunFam" id="3.40.50.1700:FF:000001">
    <property type="entry name" value="probable beta-D-xylosidase 2"/>
    <property type="match status" value="1"/>
</dbReference>
<keyword evidence="5" id="KW-0325">Glycoprotein</keyword>
<dbReference type="GO" id="GO:0031222">
    <property type="term" value="P:arabinan catabolic process"/>
    <property type="evidence" value="ECO:0007669"/>
    <property type="project" value="TreeGrafter"/>
</dbReference>
<feature type="domain" description="Fibronectin type III-like" evidence="7">
    <location>
        <begin position="927"/>
        <end position="997"/>
    </location>
</feature>
<accession>A0AAV8H3U3</accession>
<dbReference type="Gene3D" id="3.40.50.1700">
    <property type="entry name" value="Glycoside hydrolase family 3 C-terminal domain"/>
    <property type="match status" value="1"/>
</dbReference>
<dbReference type="SUPFAM" id="SSF52279">
    <property type="entry name" value="Beta-D-glucan exohydrolase, C-terminal domain"/>
    <property type="match status" value="1"/>
</dbReference>
<dbReference type="GO" id="GO:0045493">
    <property type="term" value="P:xylan catabolic process"/>
    <property type="evidence" value="ECO:0007669"/>
    <property type="project" value="InterPro"/>
</dbReference>
<sequence length="1004" mass="112339">MDNSLPNNYISVKEALPRLAQLLPTPRNFGENQLHFRAHELHLSAGADKLFWRWRSDGKFSTASVYKRMVEAGKCQFVYKHLWNLKAPLTVRMFLVLLAHDRILTQVQLQKRNITVNPKCVMCGSLILESREHLFAECVFAQSLWTRLGCSHLPISTLLQNICGQNCPSREKSKNICHLECATDLLIKQQQTGVKQITTSTKLQPTIISEIRPSNFMKHRLNNYLRLSHEMFDEIPKPVRSLLSLLLLLLLIPLSSSTLPNRPCASSGAANAFPFCNSSLPLLTRAESLVSLLTLDEKIKQLSNTADAVPRLGLPAYEWWSEALHGLCANGPGVLFNGSIRAATVFPQIILAAASFNRTLWREVARAIAEEARAMHNVGQAGLTFWAPNINIFRDPRWGRGQETPGEDPLTVSTFAVEYVKGFQHEDDNGGLMLSACCKHFTAYDLEKWNGSARYTFNAKVTEQDMEDTFQPPFKSCITEGHASCLMCAYNQVNGVPSCAREALLNQARDEWGFEGYITSDCDAVAIIYENQTYSSSPEESIADVLKAGMDINCGTYLLRHTKSAIEKGKVEEEDINRALLNLFTVQLRLGRFNAEQNNQWFNRLGHTDVCTENHRNLALEATRQGLVLLKNENGFLPLKRQKVESIAVIGPAGNDTDILGGDYTGIPCRPVSILEGIQDYIENTIFVPGCQNVSCNSTSGFDLATDVATNSDYVILVAGLSLTEETEDLDRVSLLLPGKQMQLVNTISSVTKRPIVLVLIGGGPIDVSFAKENKDIGGIIWIGYPGEVGGQVLAEVLFGDYNPDGRLPITWYPESFTNVPMSDMNMRPDPSRSYPGRTYRFYTGETVYKFGYGLSYSNFSYKFLSAPEKLILSLPYIEMFHMGKIPDYVRTDGPDHVYIKDISSCQDLKFSVRVSVFNHGVMNGAHTVLLFVRHRSNLTDYPVKQLIGFERVHTSVGETTEVEIFVDPCKHISVANKQGKRRLLLGAHVFMLEDLEHEFYIQA</sequence>
<name>A0AAV8H3U3_9POAL</name>
<dbReference type="InterPro" id="IPR026891">
    <property type="entry name" value="Fn3-like"/>
</dbReference>
<dbReference type="FunFam" id="3.20.20.300:FF:000004">
    <property type="entry name" value="probable beta-D-xylosidase 7"/>
    <property type="match status" value="1"/>
</dbReference>
<dbReference type="PANTHER" id="PTHR42721">
    <property type="entry name" value="SUGAR HYDROLASE-RELATED"/>
    <property type="match status" value="1"/>
</dbReference>
<dbReference type="Pfam" id="PF13966">
    <property type="entry name" value="zf-RVT"/>
    <property type="match status" value="1"/>
</dbReference>
<protein>
    <submittedName>
        <fullName evidence="8">Beta-D-xylosidase 4</fullName>
    </submittedName>
</protein>
<dbReference type="InterPro" id="IPR036962">
    <property type="entry name" value="Glyco_hydro_3_N_sf"/>
</dbReference>
<dbReference type="SUPFAM" id="SSF51445">
    <property type="entry name" value="(Trans)glycosidases"/>
    <property type="match status" value="1"/>
</dbReference>
<dbReference type="InterPro" id="IPR044993">
    <property type="entry name" value="BXL"/>
</dbReference>
<dbReference type="GO" id="GO:0005576">
    <property type="term" value="C:extracellular region"/>
    <property type="evidence" value="ECO:0007669"/>
    <property type="project" value="UniProtKB-SubCell"/>
</dbReference>
<organism evidence="8 9">
    <name type="scientific">Rhynchospora pubera</name>
    <dbReference type="NCBI Taxonomy" id="906938"/>
    <lineage>
        <taxon>Eukaryota</taxon>
        <taxon>Viridiplantae</taxon>
        <taxon>Streptophyta</taxon>
        <taxon>Embryophyta</taxon>
        <taxon>Tracheophyta</taxon>
        <taxon>Spermatophyta</taxon>
        <taxon>Magnoliopsida</taxon>
        <taxon>Liliopsida</taxon>
        <taxon>Poales</taxon>
        <taxon>Cyperaceae</taxon>
        <taxon>Cyperoideae</taxon>
        <taxon>Rhynchosporeae</taxon>
        <taxon>Rhynchospora</taxon>
    </lineage>
</organism>
<dbReference type="PRINTS" id="PR00133">
    <property type="entry name" value="GLHYDRLASE3"/>
</dbReference>
<dbReference type="GO" id="GO:0009044">
    <property type="term" value="F:xylan 1,4-beta-xylosidase activity"/>
    <property type="evidence" value="ECO:0007669"/>
    <property type="project" value="InterPro"/>
</dbReference>
<evidence type="ECO:0000313" key="8">
    <source>
        <dbReference type="EMBL" id="KAJ4812024.1"/>
    </source>
</evidence>
<comment type="subcellular location">
    <subcellularLocation>
        <location evidence="1">Secreted</location>
    </subcellularLocation>
</comment>
<dbReference type="Gene3D" id="2.60.40.10">
    <property type="entry name" value="Immunoglobulins"/>
    <property type="match status" value="1"/>
</dbReference>
<proteinExistence type="predicted"/>
<evidence type="ECO:0000256" key="4">
    <source>
        <dbReference type="ARBA" id="ARBA00022801"/>
    </source>
</evidence>
<evidence type="ECO:0000313" key="9">
    <source>
        <dbReference type="Proteomes" id="UP001140206"/>
    </source>
</evidence>
<dbReference type="Proteomes" id="UP001140206">
    <property type="component" value="Chromosome 1"/>
</dbReference>
<evidence type="ECO:0000256" key="6">
    <source>
        <dbReference type="ARBA" id="ARBA00023295"/>
    </source>
</evidence>
<evidence type="ECO:0000259" key="7">
    <source>
        <dbReference type="SMART" id="SM01217"/>
    </source>
</evidence>
<dbReference type="AlphaFoldDB" id="A0AAV8H3U3"/>
<dbReference type="InterPro" id="IPR026960">
    <property type="entry name" value="RVT-Znf"/>
</dbReference>
<reference evidence="8" key="1">
    <citation type="submission" date="2022-08" db="EMBL/GenBank/DDBJ databases">
        <authorList>
            <person name="Marques A."/>
        </authorList>
    </citation>
    <scope>NUCLEOTIDE SEQUENCE</scope>
    <source>
        <strain evidence="8">RhyPub2mFocal</strain>
        <tissue evidence="8">Leaves</tissue>
    </source>
</reference>
<gene>
    <name evidence="8" type="ORF">LUZ62_024590</name>
</gene>
<dbReference type="Pfam" id="PF01915">
    <property type="entry name" value="Glyco_hydro_3_C"/>
    <property type="match status" value="1"/>
</dbReference>
<dbReference type="InterPro" id="IPR013783">
    <property type="entry name" value="Ig-like_fold"/>
</dbReference>
<keyword evidence="9" id="KW-1185">Reference proteome</keyword>
<keyword evidence="4" id="KW-0378">Hydrolase</keyword>
<keyword evidence="6" id="KW-0326">Glycosidase</keyword>
<evidence type="ECO:0000256" key="2">
    <source>
        <dbReference type="ARBA" id="ARBA00022525"/>
    </source>
</evidence>
<keyword evidence="3" id="KW-0732">Signal</keyword>
<comment type="caution">
    <text evidence="8">The sequence shown here is derived from an EMBL/GenBank/DDBJ whole genome shotgun (WGS) entry which is preliminary data.</text>
</comment>
<dbReference type="PANTHER" id="PTHR42721:SF1">
    <property type="entry name" value="BETA-D-XYLOSIDASE 6-RELATED"/>
    <property type="match status" value="1"/>
</dbReference>
<evidence type="ECO:0000256" key="5">
    <source>
        <dbReference type="ARBA" id="ARBA00023180"/>
    </source>
</evidence>
<dbReference type="Gene3D" id="3.20.20.300">
    <property type="entry name" value="Glycoside hydrolase, family 3, N-terminal domain"/>
    <property type="match status" value="1"/>
</dbReference>
<evidence type="ECO:0000256" key="3">
    <source>
        <dbReference type="ARBA" id="ARBA00022729"/>
    </source>
</evidence>
<dbReference type="GO" id="GO:0046556">
    <property type="term" value="F:alpha-L-arabinofuranosidase activity"/>
    <property type="evidence" value="ECO:0007669"/>
    <property type="project" value="TreeGrafter"/>
</dbReference>
<keyword evidence="2" id="KW-0964">Secreted</keyword>
<dbReference type="Pfam" id="PF14310">
    <property type="entry name" value="Fn3-like"/>
    <property type="match status" value="1"/>
</dbReference>